<comment type="caution">
    <text evidence="1">The sequence shown here is derived from an EMBL/GenBank/DDBJ whole genome shotgun (WGS) entry which is preliminary data.</text>
</comment>
<evidence type="ECO:0000313" key="2">
    <source>
        <dbReference type="Proteomes" id="UP000003112"/>
    </source>
</evidence>
<dbReference type="EMBL" id="AEPD01000026">
    <property type="protein sequence ID" value="EFU30806.1"/>
    <property type="molecule type" value="Genomic_DNA"/>
</dbReference>
<dbReference type="eggNOG" id="ENOG5033458">
    <property type="taxonomic scope" value="Bacteria"/>
</dbReference>
<dbReference type="AlphaFoldDB" id="E6K6X5"/>
<sequence>MRNVPDSCVRKTTDSIIKFQKLRSIIRFHNSQRSLYKKVKVDGGALHEGAKCDNMLCSADEHEERYIELKGSDIPHAIVQLRTTILKLGEHDGNRHSYVVCTKVAPRITTAIQKAKVEFRKRLKSDLQIKETPLDVQL</sequence>
<reference evidence="1 2" key="1">
    <citation type="submission" date="2010-10" db="EMBL/GenBank/DDBJ databases">
        <authorList>
            <person name="Muzny D."/>
            <person name="Qin X."/>
            <person name="Deng J."/>
            <person name="Jiang H."/>
            <person name="Liu Y."/>
            <person name="Qu J."/>
            <person name="Song X.-Z."/>
            <person name="Zhang L."/>
            <person name="Thornton R."/>
            <person name="Coyle M."/>
            <person name="Francisco L."/>
            <person name="Jackson L."/>
            <person name="Javaid M."/>
            <person name="Korchina V."/>
            <person name="Kovar C."/>
            <person name="Mata R."/>
            <person name="Mathew T."/>
            <person name="Ngo R."/>
            <person name="Nguyen L."/>
            <person name="Nguyen N."/>
            <person name="Okwuonu G."/>
            <person name="Ongeri F."/>
            <person name="Pham C."/>
            <person name="Simmons D."/>
            <person name="Wilczek-Boney K."/>
            <person name="Hale W."/>
            <person name="Jakkamsetti A."/>
            <person name="Pham P."/>
            <person name="Ruth R."/>
            <person name="San Lucas F."/>
            <person name="Warren J."/>
            <person name="Zhang J."/>
            <person name="Zhao Z."/>
            <person name="Zhou C."/>
            <person name="Zhu D."/>
            <person name="Lee S."/>
            <person name="Bess C."/>
            <person name="Blankenburg K."/>
            <person name="Forbes L."/>
            <person name="Fu Q."/>
            <person name="Gubbala S."/>
            <person name="Hirani K."/>
            <person name="Jayaseelan J.C."/>
            <person name="Lara F."/>
            <person name="Munidasa M."/>
            <person name="Palculict T."/>
            <person name="Patil S."/>
            <person name="Pu L.-L."/>
            <person name="Saada N."/>
            <person name="Tang L."/>
            <person name="Weissenberger G."/>
            <person name="Zhu Y."/>
            <person name="Hemphill L."/>
            <person name="Shang Y."/>
            <person name="Youmans B."/>
            <person name="Ayvaz T."/>
            <person name="Ross M."/>
            <person name="Santibanez J."/>
            <person name="Aqrawi P."/>
            <person name="Gross S."/>
            <person name="Joshi V."/>
            <person name="Fowler G."/>
            <person name="Nazareth L."/>
            <person name="Reid J."/>
            <person name="Worley K."/>
            <person name="Petrosino J."/>
            <person name="Highlander S."/>
            <person name="Gibbs R."/>
        </authorList>
    </citation>
    <scope>NUCLEOTIDE SEQUENCE [LARGE SCALE GENOMIC DNA]</scope>
    <source>
        <strain evidence="1 2">ATCC 33574</strain>
    </source>
</reference>
<dbReference type="STRING" id="873513.HMPREF6485_1375"/>
<name>E6K6X5_9BACT</name>
<proteinExistence type="predicted"/>
<accession>E6K6X5</accession>
<dbReference type="HOGENOM" id="CLU_143365_2_0_10"/>
<keyword evidence="2" id="KW-1185">Reference proteome</keyword>
<evidence type="ECO:0000313" key="1">
    <source>
        <dbReference type="EMBL" id="EFU30806.1"/>
    </source>
</evidence>
<gene>
    <name evidence="1" type="ORF">HMPREF6485_1375</name>
</gene>
<protein>
    <submittedName>
        <fullName evidence="1">Uncharacterized protein</fullName>
    </submittedName>
</protein>
<dbReference type="Proteomes" id="UP000003112">
    <property type="component" value="Unassembled WGS sequence"/>
</dbReference>
<organism evidence="1 2">
    <name type="scientific">Segatella buccae ATCC 33574</name>
    <dbReference type="NCBI Taxonomy" id="873513"/>
    <lineage>
        <taxon>Bacteria</taxon>
        <taxon>Pseudomonadati</taxon>
        <taxon>Bacteroidota</taxon>
        <taxon>Bacteroidia</taxon>
        <taxon>Bacteroidales</taxon>
        <taxon>Prevotellaceae</taxon>
        <taxon>Segatella</taxon>
    </lineage>
</organism>